<dbReference type="PRINTS" id="PR00502">
    <property type="entry name" value="NUDIXFAMILY"/>
</dbReference>
<dbReference type="EMBL" id="APNK01000011">
    <property type="protein sequence ID" value="KEZ77599.1"/>
    <property type="molecule type" value="Genomic_DNA"/>
</dbReference>
<dbReference type="PROSITE" id="PS00893">
    <property type="entry name" value="NUDIX_BOX"/>
    <property type="match status" value="1"/>
</dbReference>
<dbReference type="Proteomes" id="UP000028302">
    <property type="component" value="Unassembled WGS sequence"/>
</dbReference>
<dbReference type="InterPro" id="IPR020084">
    <property type="entry name" value="NUDIX_hydrolase_CS"/>
</dbReference>
<evidence type="ECO:0000259" key="5">
    <source>
        <dbReference type="PROSITE" id="PS51462"/>
    </source>
</evidence>
<evidence type="ECO:0000313" key="6">
    <source>
        <dbReference type="EMBL" id="KEZ77599.1"/>
    </source>
</evidence>
<protein>
    <submittedName>
        <fullName evidence="6">NUDIX hydrolase</fullName>
    </submittedName>
</protein>
<evidence type="ECO:0000256" key="2">
    <source>
        <dbReference type="ARBA" id="ARBA00022801"/>
    </source>
</evidence>
<organism evidence="6 7">
    <name type="scientific">Salinisphaera hydrothermalis (strain C41B8)</name>
    <dbReference type="NCBI Taxonomy" id="1304275"/>
    <lineage>
        <taxon>Bacteria</taxon>
        <taxon>Pseudomonadati</taxon>
        <taxon>Pseudomonadota</taxon>
        <taxon>Gammaproteobacteria</taxon>
        <taxon>Salinisphaerales</taxon>
        <taxon>Salinisphaeraceae</taxon>
        <taxon>Salinisphaera</taxon>
    </lineage>
</organism>
<dbReference type="SUPFAM" id="SSF55811">
    <property type="entry name" value="Nudix"/>
    <property type="match status" value="1"/>
</dbReference>
<gene>
    <name evidence="6" type="ORF">C41B8_09481</name>
</gene>
<evidence type="ECO:0000256" key="3">
    <source>
        <dbReference type="ARBA" id="ARBA00022842"/>
    </source>
</evidence>
<evidence type="ECO:0000256" key="4">
    <source>
        <dbReference type="RuleBase" id="RU003476"/>
    </source>
</evidence>
<dbReference type="Gene3D" id="2.20.70.10">
    <property type="match status" value="1"/>
</dbReference>
<proteinExistence type="inferred from homology"/>
<dbReference type="PANTHER" id="PTHR43222">
    <property type="entry name" value="NUDIX HYDROLASE 23"/>
    <property type="match status" value="1"/>
</dbReference>
<dbReference type="AlphaFoldDB" id="A0A084ILL5"/>
<dbReference type="InterPro" id="IPR000086">
    <property type="entry name" value="NUDIX_hydrolase_dom"/>
</dbReference>
<dbReference type="PANTHER" id="PTHR43222:SF2">
    <property type="entry name" value="NUDIX HYDROLASE 23, CHLOROPLASTIC"/>
    <property type="match status" value="1"/>
</dbReference>
<dbReference type="CDD" id="cd04511">
    <property type="entry name" value="NUDIX_Hydrolase"/>
    <property type="match status" value="1"/>
</dbReference>
<dbReference type="eggNOG" id="COG1051">
    <property type="taxonomic scope" value="Bacteria"/>
</dbReference>
<dbReference type="STRING" id="1304275.C41B8_09481"/>
<keyword evidence="3" id="KW-0460">Magnesium</keyword>
<dbReference type="Pfam" id="PF14803">
    <property type="entry name" value="Zn_ribbon_Nudix"/>
    <property type="match status" value="1"/>
</dbReference>
<evidence type="ECO:0000313" key="7">
    <source>
        <dbReference type="Proteomes" id="UP000028302"/>
    </source>
</evidence>
<comment type="similarity">
    <text evidence="4">Belongs to the Nudix hydrolase family.</text>
</comment>
<dbReference type="InterPro" id="IPR029401">
    <property type="entry name" value="Nudix_N"/>
</dbReference>
<dbReference type="GO" id="GO:0016787">
    <property type="term" value="F:hydrolase activity"/>
    <property type="evidence" value="ECO:0007669"/>
    <property type="project" value="UniProtKB-KW"/>
</dbReference>
<evidence type="ECO:0000256" key="1">
    <source>
        <dbReference type="ARBA" id="ARBA00001946"/>
    </source>
</evidence>
<dbReference type="Gene3D" id="3.90.79.10">
    <property type="entry name" value="Nucleoside Triphosphate Pyrophosphohydrolase"/>
    <property type="match status" value="1"/>
</dbReference>
<accession>A0A084ILL5</accession>
<comment type="cofactor">
    <cofactor evidence="1">
        <name>Mg(2+)</name>
        <dbReference type="ChEBI" id="CHEBI:18420"/>
    </cofactor>
</comment>
<feature type="domain" description="Nudix hydrolase" evidence="5">
    <location>
        <begin position="43"/>
        <end position="166"/>
    </location>
</feature>
<dbReference type="InterPro" id="IPR020476">
    <property type="entry name" value="Nudix_hydrolase"/>
</dbReference>
<dbReference type="PROSITE" id="PS51462">
    <property type="entry name" value="NUDIX"/>
    <property type="match status" value="1"/>
</dbReference>
<reference evidence="6 7" key="1">
    <citation type="submission" date="2013-03" db="EMBL/GenBank/DDBJ databases">
        <title>Salinisphaera hydrothermalis C41B8 Genome Sequencing.</title>
        <authorList>
            <person name="Li C."/>
            <person name="Lai Q."/>
            <person name="Shao Z."/>
        </authorList>
    </citation>
    <scope>NUCLEOTIDE SEQUENCE [LARGE SCALE GENOMIC DNA]</scope>
    <source>
        <strain evidence="6 7">C41B8</strain>
    </source>
</reference>
<name>A0A084ILL5_SALHC</name>
<sequence length="197" mass="22448">MPAMPEPMNFCPNCGAPTEFRIPEGDDRRRNICTATGEIFYDNPRNVVGTIVEREGRILMCRRAIEPRRHFWTLPAGFLELGETSADGAARETLEEAGVTVREPRLFNMIDVTHIGQIHIFFIADMIGEDYAPGLESSEVTFLAEDEIDWPQLAFPTIHRTLERYFASRRTGDFGVRVESLGSQDWRAMALDREPRD</sequence>
<dbReference type="Pfam" id="PF00293">
    <property type="entry name" value="NUDIX"/>
    <property type="match status" value="1"/>
</dbReference>
<dbReference type="InterPro" id="IPR015797">
    <property type="entry name" value="NUDIX_hydrolase-like_dom_sf"/>
</dbReference>
<comment type="caution">
    <text evidence="6">The sequence shown here is derived from an EMBL/GenBank/DDBJ whole genome shotgun (WGS) entry which is preliminary data.</text>
</comment>
<keyword evidence="7" id="KW-1185">Reference proteome</keyword>
<keyword evidence="2 4" id="KW-0378">Hydrolase</keyword>